<name>A0A354YXW6_9FIRM</name>
<dbReference type="PANTHER" id="PTHR30373">
    <property type="entry name" value="UPF0603 PROTEIN YGCG"/>
    <property type="match status" value="1"/>
</dbReference>
<keyword evidence="1" id="KW-0732">Signal</keyword>
<protein>
    <submittedName>
        <fullName evidence="3">Methanol dehydrogenase</fullName>
    </submittedName>
</protein>
<evidence type="ECO:0000313" key="4">
    <source>
        <dbReference type="Proteomes" id="UP000263273"/>
    </source>
</evidence>
<feature type="domain" description="TPM" evidence="2">
    <location>
        <begin position="38"/>
        <end position="158"/>
    </location>
</feature>
<dbReference type="PANTHER" id="PTHR30373:SF2">
    <property type="entry name" value="UPF0603 PROTEIN YGCG"/>
    <property type="match status" value="1"/>
</dbReference>
<feature type="signal peptide" evidence="1">
    <location>
        <begin position="1"/>
        <end position="23"/>
    </location>
</feature>
<evidence type="ECO:0000313" key="3">
    <source>
        <dbReference type="EMBL" id="HBK53067.1"/>
    </source>
</evidence>
<dbReference type="AlphaFoldDB" id="A0A354YXW6"/>
<dbReference type="STRING" id="378794.GCA_001570625_02640"/>
<feature type="chain" id="PRO_5016809739" evidence="1">
    <location>
        <begin position="24"/>
        <end position="160"/>
    </location>
</feature>
<feature type="non-terminal residue" evidence="3">
    <location>
        <position position="160"/>
    </location>
</feature>
<sequence length="160" mass="17748">MRKAFFILAAAMTLLLSTASAIAAMDLPQPDRNFYCLDQADMLSEESENAIINTSKNLQQKTSAQIVVVTVPTIGEDAVLEDYSLELFRQWGIGDKEKNNGVLLLIAQKERKSRIEVGYGLEGVLPDGKTGRIQDENLMPYFKNGQYDAGIINTYNALLK</sequence>
<dbReference type="Gene3D" id="3.10.310.50">
    <property type="match status" value="1"/>
</dbReference>
<organism evidence="3 4">
    <name type="scientific">Syntrophomonas wolfei</name>
    <dbReference type="NCBI Taxonomy" id="863"/>
    <lineage>
        <taxon>Bacteria</taxon>
        <taxon>Bacillati</taxon>
        <taxon>Bacillota</taxon>
        <taxon>Clostridia</taxon>
        <taxon>Eubacteriales</taxon>
        <taxon>Syntrophomonadaceae</taxon>
        <taxon>Syntrophomonas</taxon>
    </lineage>
</organism>
<evidence type="ECO:0000256" key="1">
    <source>
        <dbReference type="SAM" id="SignalP"/>
    </source>
</evidence>
<dbReference type="Pfam" id="PF04536">
    <property type="entry name" value="TPM_phosphatase"/>
    <property type="match status" value="1"/>
</dbReference>
<dbReference type="Proteomes" id="UP000263273">
    <property type="component" value="Unassembled WGS sequence"/>
</dbReference>
<proteinExistence type="predicted"/>
<gene>
    <name evidence="3" type="ORF">DDZ44_03910</name>
</gene>
<comment type="caution">
    <text evidence="3">The sequence shown here is derived from an EMBL/GenBank/DDBJ whole genome shotgun (WGS) entry which is preliminary data.</text>
</comment>
<evidence type="ECO:0000259" key="2">
    <source>
        <dbReference type="Pfam" id="PF04536"/>
    </source>
</evidence>
<accession>A0A354YXW6</accession>
<dbReference type="EMBL" id="DNZF01000085">
    <property type="protein sequence ID" value="HBK53067.1"/>
    <property type="molecule type" value="Genomic_DNA"/>
</dbReference>
<dbReference type="InterPro" id="IPR007621">
    <property type="entry name" value="TPM_dom"/>
</dbReference>
<reference evidence="3 4" key="1">
    <citation type="journal article" date="2018" name="Nat. Biotechnol.">
        <title>A standardized bacterial taxonomy based on genome phylogeny substantially revises the tree of life.</title>
        <authorList>
            <person name="Parks D.H."/>
            <person name="Chuvochina M."/>
            <person name="Waite D.W."/>
            <person name="Rinke C."/>
            <person name="Skarshewski A."/>
            <person name="Chaumeil P.A."/>
            <person name="Hugenholtz P."/>
        </authorList>
    </citation>
    <scope>NUCLEOTIDE SEQUENCE [LARGE SCALE GENOMIC DNA]</scope>
    <source>
        <strain evidence="3">UBA10948</strain>
    </source>
</reference>